<evidence type="ECO:0000256" key="2">
    <source>
        <dbReference type="SAM" id="Phobius"/>
    </source>
</evidence>
<dbReference type="SMART" id="SM00331">
    <property type="entry name" value="PP2C_SIG"/>
    <property type="match status" value="1"/>
</dbReference>
<feature type="transmembrane region" description="Helical" evidence="2">
    <location>
        <begin position="197"/>
        <end position="221"/>
    </location>
</feature>
<feature type="transmembrane region" description="Helical" evidence="2">
    <location>
        <begin position="274"/>
        <end position="291"/>
    </location>
</feature>
<dbReference type="InterPro" id="IPR001932">
    <property type="entry name" value="PPM-type_phosphatase-like_dom"/>
</dbReference>
<keyword evidence="2" id="KW-1133">Transmembrane helix</keyword>
<dbReference type="Pfam" id="PF19732">
    <property type="entry name" value="SpoIIE_N"/>
    <property type="match status" value="1"/>
</dbReference>
<dbReference type="AlphaFoldDB" id="A0A9Q4B5M0"/>
<keyword evidence="2" id="KW-0812">Transmembrane</keyword>
<protein>
    <submittedName>
        <fullName evidence="4">Stage II sporulation protein E</fullName>
        <ecNumber evidence="4">3.1.3.16</ecNumber>
    </submittedName>
</protein>
<feature type="transmembrane region" description="Helical" evidence="2">
    <location>
        <begin position="124"/>
        <end position="145"/>
    </location>
</feature>
<feature type="transmembrane region" description="Helical" evidence="2">
    <location>
        <begin position="98"/>
        <end position="118"/>
    </location>
</feature>
<name>A0A9Q4B5M0_SALAG</name>
<feature type="transmembrane region" description="Helical" evidence="2">
    <location>
        <begin position="165"/>
        <end position="185"/>
    </location>
</feature>
<dbReference type="Pfam" id="PF07228">
    <property type="entry name" value="SpoIIE"/>
    <property type="match status" value="1"/>
</dbReference>
<feature type="transmembrane region" description="Helical" evidence="2">
    <location>
        <begin position="251"/>
        <end position="267"/>
    </location>
</feature>
<comment type="caution">
    <text evidence="4">The sequence shown here is derived from an EMBL/GenBank/DDBJ whole genome shotgun (WGS) entry which is preliminary data.</text>
</comment>
<dbReference type="InterPro" id="IPR052016">
    <property type="entry name" value="Bact_Sigma-Reg"/>
</dbReference>
<evidence type="ECO:0000256" key="1">
    <source>
        <dbReference type="ARBA" id="ARBA00022801"/>
    </source>
</evidence>
<sequence length="793" mass="87779">MEKKIDKVKIQALKRLLLIMGVGFLLGRSVILLQLLPFAIPFLAVVFKWRRNLTLPAAFALIAGSTSLSFGYAGHTTVAILLYFFLQAVIEKVNKSKNFLPLTVFLAVAGTRYLSLVIQEGTSMYHLFTASVEGGLALVVTLIFFQSIPLVFERKKQMNLRHEEVVCLVILLGSLLTGTVGWLIYQMSVEHIVARYVVLIFAFSGGATIGATVGVIMGLILSLASVSQLISMSLLAFAGLLGGLLKEGGKVGTAIGLVIASLLMAMYADSQSSLNVTLFESLTAVAFFYLTPKKWTSSLAGYIPGTVEYTQEQQKYLRKIRDVTAGKVEQFSDLFLSLSRTFSFHGKTEEGEETECEVDLFLSSVTEATCQTCMKKQQCWARDFDKTYGLMEQIMGACEKDGDIKDRALAAVWKKHCIIDTKVVDTINGKLKERDGEMRLRNQLLESRQLVAEQLIGVSQVMEDFAKDIQREKKVHEQQEIDIKNSLSEAGVDVDLVDIYSLEPGNVDVEMIIPSNTYNEAEKVIAPLLSDILRECVIVKYTEAARSTGPETKVVFASTKTFVINQGVAHTAKGGKWVSGDSYSTMEIGEGTYAMAISDGMGNGRRAHIESQETIDLLRRILLSGIDETVAIKSINSVLSLRSNEEVFSTLDLAMLDLQTGKAKFLKVGSTPSYIKRGDHVMSLEAGNLPIGMIREMDVDVVSEQLKAGDLLIMMSDGVYEASKHVENKDVRMKRMIREMRTKDPQEVADLLMEKMIRDADGEIHDDMTVLVAKVDHYLPEWATFSAPEKEWA</sequence>
<dbReference type="SUPFAM" id="SSF81606">
    <property type="entry name" value="PP2C-like"/>
    <property type="match status" value="1"/>
</dbReference>
<dbReference type="EC" id="3.1.3.16" evidence="4"/>
<dbReference type="EMBL" id="JABXYM010000001">
    <property type="protein sequence ID" value="MCR6098397.1"/>
    <property type="molecule type" value="Genomic_DNA"/>
</dbReference>
<dbReference type="GO" id="GO:0004722">
    <property type="term" value="F:protein serine/threonine phosphatase activity"/>
    <property type="evidence" value="ECO:0007669"/>
    <property type="project" value="UniProtKB-EC"/>
</dbReference>
<evidence type="ECO:0000259" key="3">
    <source>
        <dbReference type="PROSITE" id="PS51746"/>
    </source>
</evidence>
<feature type="transmembrane region" description="Helical" evidence="2">
    <location>
        <begin position="59"/>
        <end position="86"/>
    </location>
</feature>
<organism evidence="4 5">
    <name type="scientific">Salipaludibacillus agaradhaerens</name>
    <name type="common">Bacillus agaradhaerens</name>
    <dbReference type="NCBI Taxonomy" id="76935"/>
    <lineage>
        <taxon>Bacteria</taxon>
        <taxon>Bacillati</taxon>
        <taxon>Bacillota</taxon>
        <taxon>Bacilli</taxon>
        <taxon>Bacillales</taxon>
        <taxon>Bacillaceae</taxon>
    </lineage>
</organism>
<feature type="transmembrane region" description="Helical" evidence="2">
    <location>
        <begin position="228"/>
        <end position="245"/>
    </location>
</feature>
<dbReference type="PANTHER" id="PTHR43156">
    <property type="entry name" value="STAGE II SPORULATION PROTEIN E-RELATED"/>
    <property type="match status" value="1"/>
</dbReference>
<feature type="transmembrane region" description="Helical" evidence="2">
    <location>
        <begin position="16"/>
        <end position="47"/>
    </location>
</feature>
<proteinExistence type="predicted"/>
<keyword evidence="5" id="KW-1185">Reference proteome</keyword>
<dbReference type="InterPro" id="IPR036457">
    <property type="entry name" value="PPM-type-like_dom_sf"/>
</dbReference>
<dbReference type="Gene3D" id="3.60.40.10">
    <property type="entry name" value="PPM-type phosphatase domain"/>
    <property type="match status" value="1"/>
</dbReference>
<dbReference type="InterPro" id="IPR014221">
    <property type="entry name" value="SpoII_E"/>
</dbReference>
<keyword evidence="1 4" id="KW-0378">Hydrolase</keyword>
<keyword evidence="2" id="KW-0472">Membrane</keyword>
<dbReference type="SMART" id="SM00332">
    <property type="entry name" value="PP2Cc"/>
    <property type="match status" value="1"/>
</dbReference>
<dbReference type="InterPro" id="IPR045768">
    <property type="entry name" value="SpoIIE_N"/>
</dbReference>
<dbReference type="PANTHER" id="PTHR43156:SF2">
    <property type="entry name" value="STAGE II SPORULATION PROTEIN E"/>
    <property type="match status" value="1"/>
</dbReference>
<dbReference type="NCBIfam" id="TIGR02865">
    <property type="entry name" value="spore_II_E"/>
    <property type="match status" value="1"/>
</dbReference>
<dbReference type="Proteomes" id="UP001057753">
    <property type="component" value="Unassembled WGS sequence"/>
</dbReference>
<gene>
    <name evidence="4" type="primary">spoIIE</name>
    <name evidence="4" type="ORF">HXA33_17925</name>
</gene>
<accession>A0A9Q4B5M0</accession>
<dbReference type="PROSITE" id="PS51746">
    <property type="entry name" value="PPM_2"/>
    <property type="match status" value="1"/>
</dbReference>
<reference evidence="4" key="1">
    <citation type="submission" date="2020-06" db="EMBL/GenBank/DDBJ databases">
        <title>Insight into the genomes of haloalkaliphilic bacilli from Kenyan soda lakes.</title>
        <authorList>
            <person name="Mwirichia R."/>
            <person name="Villamizar G.C."/>
            <person name="Poehlein A."/>
            <person name="Mugweru J."/>
            <person name="Kipnyargis A."/>
            <person name="Kiplimo D."/>
            <person name="Orwa P."/>
            <person name="Daniel R."/>
        </authorList>
    </citation>
    <scope>NUCLEOTIDE SEQUENCE</scope>
    <source>
        <strain evidence="4">B1096_S55</strain>
    </source>
</reference>
<feature type="domain" description="PPM-type phosphatase" evidence="3">
    <location>
        <begin position="565"/>
        <end position="775"/>
    </location>
</feature>
<evidence type="ECO:0000313" key="5">
    <source>
        <dbReference type="Proteomes" id="UP001057753"/>
    </source>
</evidence>
<evidence type="ECO:0000313" key="4">
    <source>
        <dbReference type="EMBL" id="MCR6098397.1"/>
    </source>
</evidence>